<gene>
    <name evidence="1" type="ORF">E5336_10260</name>
</gene>
<reference evidence="1" key="1">
    <citation type="submission" date="2019-04" db="EMBL/GenBank/DDBJ databases">
        <title>Microbes associate with the intestines of laboratory mice.</title>
        <authorList>
            <person name="Navarre W."/>
            <person name="Wong E."/>
            <person name="Huang K."/>
            <person name="Tropini C."/>
            <person name="Ng K."/>
            <person name="Yu B."/>
        </authorList>
    </citation>
    <scope>NUCLEOTIDE SEQUENCE</scope>
    <source>
        <strain evidence="1">NM09_H32</strain>
    </source>
</reference>
<organism evidence="1 2">
    <name type="scientific">Dubosiella muris</name>
    <dbReference type="NCBI Taxonomy" id="3038133"/>
    <lineage>
        <taxon>Bacteria</taxon>
        <taxon>Bacillati</taxon>
        <taxon>Bacillota</taxon>
        <taxon>Erysipelotrichia</taxon>
        <taxon>Erysipelotrichales</taxon>
        <taxon>Erysipelotrichaceae</taxon>
        <taxon>Dubosiella</taxon>
    </lineage>
</organism>
<sequence length="215" mass="23614">MFKVKDFMTKDVITCEPDEKITKVIDLMNTKHIHRLPVVDANGKLTGMITEGMIAGANNSATSLSIFELNYLLSKTDVKTVMIKNVISIRENELMEEAAQKMLQNDIGCLPVTDRDGKVVGILTQNDIFKSFLNVLGWENTGSRITLEVKDEVGALEKISKIFADQAVSISNIGVYASQDGVASMVIRSDTTQIDPITKALEEGGYTVQEALVIE</sequence>
<keyword evidence="2" id="KW-1185">Reference proteome</keyword>
<evidence type="ECO:0000313" key="1">
    <source>
        <dbReference type="EMBL" id="TGY65077.1"/>
    </source>
</evidence>
<proteinExistence type="predicted"/>
<dbReference type="EMBL" id="SRYG01000023">
    <property type="protein sequence ID" value="TGY65077.1"/>
    <property type="molecule type" value="Genomic_DNA"/>
</dbReference>
<protein>
    <submittedName>
        <fullName evidence="1">CBS domain-containing protein</fullName>
    </submittedName>
</protein>
<evidence type="ECO:0000313" key="2">
    <source>
        <dbReference type="Proteomes" id="UP000308836"/>
    </source>
</evidence>
<accession>A0AC61R535</accession>
<name>A0AC61R535_9FIRM</name>
<comment type="caution">
    <text evidence="1">The sequence shown here is derived from an EMBL/GenBank/DDBJ whole genome shotgun (WGS) entry which is preliminary data.</text>
</comment>
<dbReference type="Proteomes" id="UP000308836">
    <property type="component" value="Unassembled WGS sequence"/>
</dbReference>